<keyword evidence="2" id="KW-0378">Hydrolase</keyword>
<dbReference type="AlphaFoldDB" id="A0A2S8F1E7"/>
<dbReference type="CDD" id="cd16026">
    <property type="entry name" value="GALNS_like"/>
    <property type="match status" value="1"/>
</dbReference>
<dbReference type="OrthoDB" id="9783154at2"/>
<dbReference type="InterPro" id="IPR050738">
    <property type="entry name" value="Sulfatase"/>
</dbReference>
<feature type="chain" id="PRO_5015498910" evidence="4">
    <location>
        <begin position="20"/>
        <end position="481"/>
    </location>
</feature>
<dbReference type="SUPFAM" id="SSF53649">
    <property type="entry name" value="Alkaline phosphatase-like"/>
    <property type="match status" value="1"/>
</dbReference>
<proteinExistence type="inferred from homology"/>
<dbReference type="Pfam" id="PF14707">
    <property type="entry name" value="Sulfatase_C"/>
    <property type="match status" value="1"/>
</dbReference>
<organism evidence="6 7">
    <name type="scientific">Blastopirellula marina</name>
    <dbReference type="NCBI Taxonomy" id="124"/>
    <lineage>
        <taxon>Bacteria</taxon>
        <taxon>Pseudomonadati</taxon>
        <taxon>Planctomycetota</taxon>
        <taxon>Planctomycetia</taxon>
        <taxon>Pirellulales</taxon>
        <taxon>Pirellulaceae</taxon>
        <taxon>Blastopirellula</taxon>
    </lineage>
</organism>
<evidence type="ECO:0000259" key="5">
    <source>
        <dbReference type="Pfam" id="PF00884"/>
    </source>
</evidence>
<dbReference type="Gene3D" id="3.40.720.10">
    <property type="entry name" value="Alkaline Phosphatase, subunit A"/>
    <property type="match status" value="1"/>
</dbReference>
<accession>A0A2S8F1E7</accession>
<evidence type="ECO:0000313" key="6">
    <source>
        <dbReference type="EMBL" id="PQO26002.1"/>
    </source>
</evidence>
<dbReference type="PANTHER" id="PTHR42693:SF53">
    <property type="entry name" value="ENDO-4-O-SULFATASE"/>
    <property type="match status" value="1"/>
</dbReference>
<evidence type="ECO:0000256" key="3">
    <source>
        <dbReference type="SAM" id="MobiDB-lite"/>
    </source>
</evidence>
<gene>
    <name evidence="6" type="ORF">C5Y96_21360</name>
</gene>
<dbReference type="GO" id="GO:0004065">
    <property type="term" value="F:arylsulfatase activity"/>
    <property type="evidence" value="ECO:0007669"/>
    <property type="project" value="TreeGrafter"/>
</dbReference>
<feature type="domain" description="Sulfatase N-terminal" evidence="5">
    <location>
        <begin position="29"/>
        <end position="348"/>
    </location>
</feature>
<evidence type="ECO:0000256" key="1">
    <source>
        <dbReference type="ARBA" id="ARBA00008779"/>
    </source>
</evidence>
<comment type="caution">
    <text evidence="6">The sequence shown here is derived from an EMBL/GenBank/DDBJ whole genome shotgun (WGS) entry which is preliminary data.</text>
</comment>
<comment type="similarity">
    <text evidence="1">Belongs to the sulfatase family.</text>
</comment>
<evidence type="ECO:0000313" key="7">
    <source>
        <dbReference type="Proteomes" id="UP000240009"/>
    </source>
</evidence>
<dbReference type="Gene3D" id="3.30.1120.10">
    <property type="match status" value="1"/>
</dbReference>
<dbReference type="PANTHER" id="PTHR42693">
    <property type="entry name" value="ARYLSULFATASE FAMILY MEMBER"/>
    <property type="match status" value="1"/>
</dbReference>
<name>A0A2S8F1E7_9BACT</name>
<protein>
    <submittedName>
        <fullName evidence="6">Arylsulfatase</fullName>
    </submittedName>
</protein>
<feature type="signal peptide" evidence="4">
    <location>
        <begin position="1"/>
        <end position="19"/>
    </location>
</feature>
<keyword evidence="4" id="KW-0732">Signal</keyword>
<dbReference type="InterPro" id="IPR017850">
    <property type="entry name" value="Alkaline_phosphatase_core_sf"/>
</dbReference>
<evidence type="ECO:0000256" key="4">
    <source>
        <dbReference type="SAM" id="SignalP"/>
    </source>
</evidence>
<sequence>MLRFLIVCAMALASFATLASSSDAADKLPNIVVIFIDDMGYADIGPFGAEAYKTPNLDQMAAEGRTFTDFYVTQAVCSASRAGLMTGCYNVRVGIQGALGPNSKIGINPEEMTMAELCKQKGYATACFGKWHLGDKEPFLPLQNGFDEYFGLPYSNDMWPYHPGVRHLSEEERLKRWPHLPLFEGNEVVNPKVDGTAQEQLTTQYTEHAVAFIDKNKDKPFFLYLPHSMVHVPLYVSDKFKGKSGAGLFGDVVMEVDWSVGQVLDALKRNKIDDNTLVIFTSDNGPWLSYGDHAGSAGPLREGKGTMWEGGCREPTIMRWPGKIPAGTVCDTPAMTIDIFPTVAKLIGADLPEKPIDGKNIWPLIAGEEGAQSPHDAYYFYYGSGLKAVRSGKWKLVFPHEYRTMAGKPGGTGGIPANYSNATTPLALFDLQADVGEQHNVLDQHPDVVKQLEKLADGIREKLGDSHQKIKGTENRPPGRI</sequence>
<dbReference type="Pfam" id="PF00884">
    <property type="entry name" value="Sulfatase"/>
    <property type="match status" value="1"/>
</dbReference>
<dbReference type="EMBL" id="PUIA01000069">
    <property type="protein sequence ID" value="PQO26002.1"/>
    <property type="molecule type" value="Genomic_DNA"/>
</dbReference>
<reference evidence="6 7" key="1">
    <citation type="submission" date="2018-02" db="EMBL/GenBank/DDBJ databases">
        <title>Comparative genomes isolates from brazilian mangrove.</title>
        <authorList>
            <person name="Araujo J.E."/>
            <person name="Taketani R.G."/>
            <person name="Silva M.C.P."/>
            <person name="Loureco M.V."/>
            <person name="Andreote F.D."/>
        </authorList>
    </citation>
    <scope>NUCLEOTIDE SEQUENCE [LARGE SCALE GENOMIC DNA]</scope>
    <source>
        <strain evidence="6 7">HEX-2 MGV</strain>
    </source>
</reference>
<dbReference type="Proteomes" id="UP000240009">
    <property type="component" value="Unassembled WGS sequence"/>
</dbReference>
<feature type="region of interest" description="Disordered" evidence="3">
    <location>
        <begin position="460"/>
        <end position="481"/>
    </location>
</feature>
<dbReference type="InterPro" id="IPR000917">
    <property type="entry name" value="Sulfatase_N"/>
</dbReference>
<evidence type="ECO:0000256" key="2">
    <source>
        <dbReference type="ARBA" id="ARBA00022801"/>
    </source>
</evidence>
<feature type="compositionally biased region" description="Basic and acidic residues" evidence="3">
    <location>
        <begin position="460"/>
        <end position="474"/>
    </location>
</feature>